<evidence type="ECO:0000313" key="2">
    <source>
        <dbReference type="EMBL" id="CAI50063.1"/>
    </source>
</evidence>
<accession>A0A1U7EXX3</accession>
<dbReference type="GeneID" id="3701919"/>
<dbReference type="SUPFAM" id="SSF56281">
    <property type="entry name" value="Metallo-hydrolase/oxidoreductase"/>
    <property type="match status" value="1"/>
</dbReference>
<dbReference type="AlphaFoldDB" id="A0A1U7EXX3"/>
<protein>
    <submittedName>
        <fullName evidence="2">Beta-lactamase domain protein</fullName>
    </submittedName>
</protein>
<dbReference type="STRING" id="348780.NP_3944A"/>
<dbReference type="KEGG" id="nph:NP_3944A"/>
<dbReference type="Pfam" id="PF00753">
    <property type="entry name" value="Lactamase_B"/>
    <property type="match status" value="1"/>
</dbReference>
<dbReference type="Gene3D" id="3.60.15.10">
    <property type="entry name" value="Ribonuclease Z/Hydroxyacylglutathione hydrolase-like"/>
    <property type="match status" value="1"/>
</dbReference>
<dbReference type="eggNOG" id="arCOG00498">
    <property type="taxonomic scope" value="Archaea"/>
</dbReference>
<dbReference type="PANTHER" id="PTHR23131:SF4">
    <property type="entry name" value="METALLO-BETA-LACTAMASE SUPERFAMILY POTEIN"/>
    <property type="match status" value="1"/>
</dbReference>
<dbReference type="InterPro" id="IPR001279">
    <property type="entry name" value="Metallo-B-lactamas"/>
</dbReference>
<gene>
    <name evidence="2" type="ordered locus">NP_3944A</name>
</gene>
<evidence type="ECO:0000313" key="3">
    <source>
        <dbReference type="Proteomes" id="UP000002698"/>
    </source>
</evidence>
<dbReference type="EMBL" id="CR936257">
    <property type="protein sequence ID" value="CAI50063.1"/>
    <property type="molecule type" value="Genomic_DNA"/>
</dbReference>
<proteinExistence type="predicted"/>
<keyword evidence="3" id="KW-1185">Reference proteome</keyword>
<dbReference type="HOGENOM" id="CLU_048478_0_2_2"/>
<evidence type="ECO:0000259" key="1">
    <source>
        <dbReference type="SMART" id="SM00849"/>
    </source>
</evidence>
<dbReference type="CDD" id="cd07725">
    <property type="entry name" value="TTHA1429-like_MBL-fold"/>
    <property type="match status" value="1"/>
</dbReference>
<reference evidence="2 3" key="1">
    <citation type="journal article" date="2005" name="Genome Res.">
        <title>Living with two extremes: conclusions from the genome sequence of Natronomonas pharaonis.</title>
        <authorList>
            <person name="Falb M."/>
            <person name="Pfeiffer F."/>
            <person name="Palm P."/>
            <person name="Rodewald K."/>
            <person name="Hickmann V."/>
            <person name="Tittor J."/>
            <person name="Oesterhelt D."/>
        </authorList>
    </citation>
    <scope>NUCLEOTIDE SEQUENCE [LARGE SCALE GENOMIC DNA]</scope>
    <source>
        <strain evidence="3">ATCC 35678 / DSM 2160 / CIP 103997 / JCM 8858 / NBRC 14720 / NCIMB 2260 / Gabara</strain>
    </source>
</reference>
<dbReference type="InterPro" id="IPR036866">
    <property type="entry name" value="RibonucZ/Hydroxyglut_hydro"/>
</dbReference>
<feature type="domain" description="Metallo-beta-lactamase" evidence="1">
    <location>
        <begin position="23"/>
        <end position="240"/>
    </location>
</feature>
<dbReference type="InterPro" id="IPR050662">
    <property type="entry name" value="Sec-metab_biosynth-thioest"/>
</dbReference>
<dbReference type="RefSeq" id="WP_011323680.1">
    <property type="nucleotide sequence ID" value="NC_007426.1"/>
</dbReference>
<sequence length="344" mass="36731">MTDPALPFELGVLSLGNTAFEGNNSSYVLGTEPEATTTLIDTGVAEPTTEQQLRDGLDRQGLSVADIERVFLTHHHSDHAGLAGEIQAESGCTVYVHEADAPLVEQDSAAMAAQSERLRVTIDRWGMPDAKQTELLRFLDATDGIGGRPPTVTTFDGGERFDLGSVTLEAVHMPGHAAGLAGYAFEGRDGTELFSGDALLPYYTPNVGGADLRVDGALAAYLDTLAGIIEREYSRAWPGHRGPIIDPTGRAADIVAHHRERTERVVSVLRSGPATPWEVSAELFGSLSGIHVLHGPGEAFAHLDHLSEARVVTESDGTFELVVSDPELDPLFPDVAGTRTEEMS</sequence>
<organism evidence="2 3">
    <name type="scientific">Natronomonas pharaonis (strain ATCC 35678 / DSM 2160 / CIP 103997 / JCM 8858 / NBRC 14720 / NCIMB 2260 / Gabara)</name>
    <name type="common">Halobacterium pharaonis</name>
    <dbReference type="NCBI Taxonomy" id="348780"/>
    <lineage>
        <taxon>Archaea</taxon>
        <taxon>Methanobacteriati</taxon>
        <taxon>Methanobacteriota</taxon>
        <taxon>Stenosarchaea group</taxon>
        <taxon>Halobacteria</taxon>
        <taxon>Halobacteriales</taxon>
        <taxon>Natronomonadaceae</taxon>
        <taxon>Natronomonas</taxon>
    </lineage>
</organism>
<dbReference type="Proteomes" id="UP000002698">
    <property type="component" value="Chromosome"/>
</dbReference>
<dbReference type="PANTHER" id="PTHR23131">
    <property type="entry name" value="ENDORIBONUCLEASE LACTB2"/>
    <property type="match status" value="1"/>
</dbReference>
<dbReference type="SMART" id="SM00849">
    <property type="entry name" value="Lactamase_B"/>
    <property type="match status" value="1"/>
</dbReference>
<name>A0A1U7EXX3_NATPD</name>
<dbReference type="EnsemblBacteria" id="CAI50063">
    <property type="protein sequence ID" value="CAI50063"/>
    <property type="gene ID" value="NP_3944A"/>
</dbReference>